<dbReference type="PROSITE" id="PS51278">
    <property type="entry name" value="GATASE_TYPE_2"/>
    <property type="match status" value="1"/>
</dbReference>
<dbReference type="InterPro" id="IPR000836">
    <property type="entry name" value="PRTase_dom"/>
</dbReference>
<dbReference type="InterPro" id="IPR029055">
    <property type="entry name" value="Ntn_hydrolases_N"/>
</dbReference>
<evidence type="ECO:0000256" key="5">
    <source>
        <dbReference type="ARBA" id="ARBA00022755"/>
    </source>
</evidence>
<keyword evidence="3 7" id="KW-0328">Glycosyltransferase</keyword>
<name>A0A371RJK7_9PROT</name>
<dbReference type="HAMAP" id="MF_01931">
    <property type="entry name" value="PurF"/>
    <property type="match status" value="1"/>
</dbReference>
<proteinExistence type="inferred from homology"/>
<dbReference type="InterPro" id="IPR017932">
    <property type="entry name" value="GATase_2_dom"/>
</dbReference>
<keyword evidence="6 7" id="KW-0315">Glutamine amidotransferase</keyword>
<feature type="domain" description="Glutamine amidotransferase type-2" evidence="10">
    <location>
        <begin position="37"/>
        <end position="257"/>
    </location>
</feature>
<dbReference type="Pfam" id="PF00156">
    <property type="entry name" value="Pribosyltran"/>
    <property type="match status" value="1"/>
</dbReference>
<evidence type="ECO:0000256" key="4">
    <source>
        <dbReference type="ARBA" id="ARBA00022679"/>
    </source>
</evidence>
<dbReference type="EC" id="2.4.2.14" evidence="7"/>
<evidence type="ECO:0000256" key="2">
    <source>
        <dbReference type="ARBA" id="ARBA00010138"/>
    </source>
</evidence>
<dbReference type="CDD" id="cd00715">
    <property type="entry name" value="GPATase_N"/>
    <property type="match status" value="1"/>
</dbReference>
<dbReference type="RefSeq" id="WP_116392263.1">
    <property type="nucleotide sequence ID" value="NZ_QUQO01000001.1"/>
</dbReference>
<evidence type="ECO:0000256" key="3">
    <source>
        <dbReference type="ARBA" id="ARBA00022676"/>
    </source>
</evidence>
<comment type="pathway">
    <text evidence="1 7 8">Purine metabolism; IMP biosynthesis via de novo pathway; N(1)-(5-phospho-D-ribosyl)glycinamide from 5-phospho-alpha-D-ribose 1-diphosphate: step 1/2.</text>
</comment>
<dbReference type="InterPro" id="IPR029057">
    <property type="entry name" value="PRTase-like"/>
</dbReference>
<dbReference type="OrthoDB" id="9801213at2"/>
<comment type="catalytic activity">
    <reaction evidence="7 8">
        <text>5-phospho-beta-D-ribosylamine + L-glutamate + diphosphate = 5-phospho-alpha-D-ribose 1-diphosphate + L-glutamine + H2O</text>
        <dbReference type="Rhea" id="RHEA:14905"/>
        <dbReference type="ChEBI" id="CHEBI:15377"/>
        <dbReference type="ChEBI" id="CHEBI:29985"/>
        <dbReference type="ChEBI" id="CHEBI:33019"/>
        <dbReference type="ChEBI" id="CHEBI:58017"/>
        <dbReference type="ChEBI" id="CHEBI:58359"/>
        <dbReference type="ChEBI" id="CHEBI:58681"/>
        <dbReference type="EC" id="2.4.2.14"/>
    </reaction>
</comment>
<dbReference type="GO" id="GO:0009113">
    <property type="term" value="P:purine nucleobase biosynthetic process"/>
    <property type="evidence" value="ECO:0007669"/>
    <property type="project" value="UniProtKB-UniRule"/>
</dbReference>
<accession>A0A371RJK7</accession>
<dbReference type="SUPFAM" id="SSF56235">
    <property type="entry name" value="N-terminal nucleophile aminohydrolases (Ntn hydrolases)"/>
    <property type="match status" value="1"/>
</dbReference>
<dbReference type="GO" id="GO:0004044">
    <property type="term" value="F:amidophosphoribosyltransferase activity"/>
    <property type="evidence" value="ECO:0007669"/>
    <property type="project" value="UniProtKB-UniRule"/>
</dbReference>
<keyword evidence="5 7" id="KW-0658">Purine biosynthesis</keyword>
<dbReference type="InterPro" id="IPR005854">
    <property type="entry name" value="PurF"/>
</dbReference>
<evidence type="ECO:0000256" key="7">
    <source>
        <dbReference type="HAMAP-Rule" id="MF_01931"/>
    </source>
</evidence>
<evidence type="ECO:0000256" key="9">
    <source>
        <dbReference type="PIRSR" id="PIRSR000485-1"/>
    </source>
</evidence>
<organism evidence="11 12">
    <name type="scientific">Parvularcula marina</name>
    <dbReference type="NCBI Taxonomy" id="2292771"/>
    <lineage>
        <taxon>Bacteria</taxon>
        <taxon>Pseudomonadati</taxon>
        <taxon>Pseudomonadota</taxon>
        <taxon>Alphaproteobacteria</taxon>
        <taxon>Parvularculales</taxon>
        <taxon>Parvularculaceae</taxon>
        <taxon>Parvularcula</taxon>
    </lineage>
</organism>
<comment type="function">
    <text evidence="7">Catalyzes the formation of phosphoribosylamine from phosphoribosylpyrophosphate (PRPP) and glutamine.</text>
</comment>
<keyword evidence="4 7" id="KW-0808">Transferase</keyword>
<dbReference type="EMBL" id="QUQO01000001">
    <property type="protein sequence ID" value="RFB05629.1"/>
    <property type="molecule type" value="Genomic_DNA"/>
</dbReference>
<comment type="similarity">
    <text evidence="2 7 8">In the C-terminal section; belongs to the purine/pyrimidine phosphoribosyltransferase family.</text>
</comment>
<evidence type="ECO:0000313" key="11">
    <source>
        <dbReference type="EMBL" id="RFB05629.1"/>
    </source>
</evidence>
<dbReference type="Gene3D" id="3.40.50.2020">
    <property type="match status" value="1"/>
</dbReference>
<dbReference type="FunCoup" id="A0A371RJK7">
    <property type="interactions" value="542"/>
</dbReference>
<dbReference type="Pfam" id="PF13522">
    <property type="entry name" value="GATase_6"/>
    <property type="match status" value="1"/>
</dbReference>
<evidence type="ECO:0000256" key="1">
    <source>
        <dbReference type="ARBA" id="ARBA00005209"/>
    </source>
</evidence>
<protein>
    <recommendedName>
        <fullName evidence="7">Amidophosphoribosyltransferase</fullName>
        <shortName evidence="7">ATase</shortName>
        <ecNumber evidence="7">2.4.2.14</ecNumber>
    </recommendedName>
    <alternativeName>
        <fullName evidence="7">Glutamine phosphoribosylpyrophosphate amidotransferase</fullName>
        <shortName evidence="7">GPATase</shortName>
    </alternativeName>
</protein>
<dbReference type="AlphaFoldDB" id="A0A371RJK7"/>
<feature type="active site" description="Nucleophile" evidence="7 9">
    <location>
        <position position="37"/>
    </location>
</feature>
<reference evidence="11 12" key="1">
    <citation type="submission" date="2018-08" db="EMBL/GenBank/DDBJ databases">
        <title>Parvularcula sp. SM1705, isolated from surface water of the South Sea China.</title>
        <authorList>
            <person name="Sun L."/>
        </authorList>
    </citation>
    <scope>NUCLEOTIDE SEQUENCE [LARGE SCALE GENOMIC DNA]</scope>
    <source>
        <strain evidence="11 12">SM1705</strain>
    </source>
</reference>
<gene>
    <name evidence="7" type="primary">purF</name>
    <name evidence="11" type="ORF">DX908_10340</name>
</gene>
<keyword evidence="12" id="KW-1185">Reference proteome</keyword>
<dbReference type="SUPFAM" id="SSF53271">
    <property type="entry name" value="PRTase-like"/>
    <property type="match status" value="1"/>
</dbReference>
<dbReference type="GO" id="GO:0006189">
    <property type="term" value="P:'de novo' IMP biosynthetic process"/>
    <property type="evidence" value="ECO:0007669"/>
    <property type="project" value="UniProtKB-UniRule"/>
</dbReference>
<comment type="caution">
    <text evidence="7">Lacks conserved residue(s) required for the propagation of feature annotation.</text>
</comment>
<dbReference type="InterPro" id="IPR035584">
    <property type="entry name" value="PurF_N"/>
</dbReference>
<comment type="caution">
    <text evidence="11">The sequence shown here is derived from an EMBL/GenBank/DDBJ whole genome shotgun (WGS) entry which is preliminary data.</text>
</comment>
<evidence type="ECO:0000259" key="10">
    <source>
        <dbReference type="PROSITE" id="PS51278"/>
    </source>
</evidence>
<dbReference type="Gene3D" id="3.60.20.10">
    <property type="entry name" value="Glutamine Phosphoribosylpyrophosphate, subunit 1, domain 1"/>
    <property type="match status" value="1"/>
</dbReference>
<dbReference type="CDD" id="cd06223">
    <property type="entry name" value="PRTases_typeI"/>
    <property type="match status" value="1"/>
</dbReference>
<dbReference type="Proteomes" id="UP000264589">
    <property type="component" value="Unassembled WGS sequence"/>
</dbReference>
<evidence type="ECO:0000256" key="8">
    <source>
        <dbReference type="PIRNR" id="PIRNR000485"/>
    </source>
</evidence>
<dbReference type="PANTHER" id="PTHR11907">
    <property type="entry name" value="AMIDOPHOSPHORIBOSYLTRANSFERASE"/>
    <property type="match status" value="1"/>
</dbReference>
<dbReference type="NCBIfam" id="TIGR01134">
    <property type="entry name" value="purF"/>
    <property type="match status" value="1"/>
</dbReference>
<evidence type="ECO:0000313" key="12">
    <source>
        <dbReference type="Proteomes" id="UP000264589"/>
    </source>
</evidence>
<evidence type="ECO:0000256" key="6">
    <source>
        <dbReference type="ARBA" id="ARBA00022962"/>
    </source>
</evidence>
<sequence>MPSQDTRLLAAQRRFLEREQRRAISAPQLPRALNEECGVFGMIGHTGDAAGTIALGLHALQHRGQEAAGIATFDGEQFYNEKALGLVSSHFMSEKVVSQIKGNSGIGHTRYSTTGGSGLRNVQPFYADLDRGGLALAHNGNLTNARTLRTQLIREGRIFHTTSDSEIFVKLISQSRRLSIPERIMDSLPAIEGAYALIAMTHDAMIGVRDPVGIRPLVLGKLGDAPVLASETCAFDLIGADFIREVQPGEMVICRADGSIESRQIFPPQSHARSCVFELIYFARPNSFIEDECVYELRKRLGAQLAKESPVEADVISPIPDGGVPAAIGYANETHQSYDMALIRGHYAGRTFIQPTQELRELGVARKLSPNKGVVEGKRVVLIDDSIVRGTTSKKLTRLLRRAGAKEVHFRIACPPILWPDYYGIDMPSREELMAANYTVEEIREHIGADSLAFLSVDGMYEAFGKGPRDPERPAYSDHCFTGKYPTPLTDLDRLKQVAKVEQLSFLAETS</sequence>
<dbReference type="PIRSF" id="PIRSF000485">
    <property type="entry name" value="Amd_phspho_trans"/>
    <property type="match status" value="1"/>
</dbReference>
<dbReference type="InParanoid" id="A0A371RJK7"/>
<dbReference type="UniPathway" id="UPA00074">
    <property type="reaction ID" value="UER00124"/>
</dbReference>